<dbReference type="AlphaFoldDB" id="A0A3M7RS22"/>
<accession>A0A3M7RS22</accession>
<dbReference type="Proteomes" id="UP000276133">
    <property type="component" value="Unassembled WGS sequence"/>
</dbReference>
<gene>
    <name evidence="1" type="ORF">BpHYR1_004048</name>
</gene>
<reference evidence="1 2" key="1">
    <citation type="journal article" date="2018" name="Sci. Rep.">
        <title>Genomic signatures of local adaptation to the degree of environmental predictability in rotifers.</title>
        <authorList>
            <person name="Franch-Gras L."/>
            <person name="Hahn C."/>
            <person name="Garcia-Roger E.M."/>
            <person name="Carmona M.J."/>
            <person name="Serra M."/>
            <person name="Gomez A."/>
        </authorList>
    </citation>
    <scope>NUCLEOTIDE SEQUENCE [LARGE SCALE GENOMIC DNA]</scope>
    <source>
        <strain evidence="1">HYR1</strain>
    </source>
</reference>
<evidence type="ECO:0000313" key="2">
    <source>
        <dbReference type="Proteomes" id="UP000276133"/>
    </source>
</evidence>
<keyword evidence="2" id="KW-1185">Reference proteome</keyword>
<organism evidence="1 2">
    <name type="scientific">Brachionus plicatilis</name>
    <name type="common">Marine rotifer</name>
    <name type="synonym">Brachionus muelleri</name>
    <dbReference type="NCBI Taxonomy" id="10195"/>
    <lineage>
        <taxon>Eukaryota</taxon>
        <taxon>Metazoa</taxon>
        <taxon>Spiralia</taxon>
        <taxon>Gnathifera</taxon>
        <taxon>Rotifera</taxon>
        <taxon>Eurotatoria</taxon>
        <taxon>Monogononta</taxon>
        <taxon>Pseudotrocha</taxon>
        <taxon>Ploima</taxon>
        <taxon>Brachionidae</taxon>
        <taxon>Brachionus</taxon>
    </lineage>
</organism>
<protein>
    <submittedName>
        <fullName evidence="1">Uncharacterized protein</fullName>
    </submittedName>
</protein>
<name>A0A3M7RS22_BRAPC</name>
<dbReference type="EMBL" id="REGN01002755">
    <property type="protein sequence ID" value="RNA26351.1"/>
    <property type="molecule type" value="Genomic_DNA"/>
</dbReference>
<sequence>MQTFLKKFIFVDRGGANSISLVKNIQSINHHLQNLKENSILYRVFLIKNGSKLNYLDLKGSVYRSRIGSVAKGIRDTLVKECLFQMKFNTDI</sequence>
<comment type="caution">
    <text evidence="1">The sequence shown here is derived from an EMBL/GenBank/DDBJ whole genome shotgun (WGS) entry which is preliminary data.</text>
</comment>
<evidence type="ECO:0000313" key="1">
    <source>
        <dbReference type="EMBL" id="RNA26351.1"/>
    </source>
</evidence>
<proteinExistence type="predicted"/>